<dbReference type="InterPro" id="IPR001254">
    <property type="entry name" value="Trypsin_dom"/>
</dbReference>
<evidence type="ECO:0000313" key="4">
    <source>
        <dbReference type="Proteomes" id="UP000887116"/>
    </source>
</evidence>
<organism evidence="3 4">
    <name type="scientific">Trichonephila clavata</name>
    <name type="common">Joro spider</name>
    <name type="synonym">Nephila clavata</name>
    <dbReference type="NCBI Taxonomy" id="2740835"/>
    <lineage>
        <taxon>Eukaryota</taxon>
        <taxon>Metazoa</taxon>
        <taxon>Ecdysozoa</taxon>
        <taxon>Arthropoda</taxon>
        <taxon>Chelicerata</taxon>
        <taxon>Arachnida</taxon>
        <taxon>Araneae</taxon>
        <taxon>Araneomorphae</taxon>
        <taxon>Entelegynae</taxon>
        <taxon>Araneoidea</taxon>
        <taxon>Nephilidae</taxon>
        <taxon>Trichonephila</taxon>
    </lineage>
</organism>
<comment type="caution">
    <text evidence="3">The sequence shown here is derived from an EMBL/GenBank/DDBJ whole genome shotgun (WGS) entry which is preliminary data.</text>
</comment>
<name>A0A8X6KJS2_TRICU</name>
<dbReference type="OrthoDB" id="6339452at2759"/>
<proteinExistence type="predicted"/>
<dbReference type="AlphaFoldDB" id="A0A8X6KJS2"/>
<gene>
    <name evidence="3" type="primary">Proc</name>
    <name evidence="3" type="ORF">TNCT_92391</name>
</gene>
<dbReference type="SUPFAM" id="SSF50494">
    <property type="entry name" value="Trypsin-like serine proteases"/>
    <property type="match status" value="1"/>
</dbReference>
<sequence>MELVHFPGCQLMPDPRSPIIAGGKKVRNFGNYPFMAAIIRKNREKIFCGGMLISSKFILTAGYCVEDKNQVKKKKCHSSSAPKKCYVSPNSIRIGLLTNPENDALVKKKVRHIIPHPSYHSREVTDDLALIELEHPVRCQLVPRPICLPTKNLSKIGTELIIAGYGYGDRNKVMGKQVLKEGFVVQVDASKCSLPKAENRRIVCAGGMATNQSSCQGDSGTGIIRLYKMNFYALGVTSIKRNGLTISNPRSLIKSGNYPICFQDKRKNFKFARIYLHIHKNSAFI</sequence>
<dbReference type="EMBL" id="BMAO01001711">
    <property type="protein sequence ID" value="GFQ75331.1"/>
    <property type="molecule type" value="Genomic_DNA"/>
</dbReference>
<protein>
    <submittedName>
        <fullName evidence="3">Vitamin K-dependent protein C</fullName>
    </submittedName>
</protein>
<dbReference type="InterPro" id="IPR009003">
    <property type="entry name" value="Peptidase_S1_PA"/>
</dbReference>
<dbReference type="PRINTS" id="PR00722">
    <property type="entry name" value="CHYMOTRYPSIN"/>
</dbReference>
<evidence type="ECO:0000256" key="1">
    <source>
        <dbReference type="ARBA" id="ARBA00023157"/>
    </source>
</evidence>
<dbReference type="GO" id="GO:0004252">
    <property type="term" value="F:serine-type endopeptidase activity"/>
    <property type="evidence" value="ECO:0007669"/>
    <property type="project" value="InterPro"/>
</dbReference>
<keyword evidence="4" id="KW-1185">Reference proteome</keyword>
<dbReference type="Pfam" id="PF00089">
    <property type="entry name" value="Trypsin"/>
    <property type="match status" value="1"/>
</dbReference>
<keyword evidence="1" id="KW-1015">Disulfide bond</keyword>
<evidence type="ECO:0000259" key="2">
    <source>
        <dbReference type="PROSITE" id="PS50240"/>
    </source>
</evidence>
<dbReference type="PANTHER" id="PTHR24253">
    <property type="entry name" value="TRANSMEMBRANE PROTEASE SERINE"/>
    <property type="match status" value="1"/>
</dbReference>
<dbReference type="SMART" id="SM00020">
    <property type="entry name" value="Tryp_SPc"/>
    <property type="match status" value="1"/>
</dbReference>
<dbReference type="InterPro" id="IPR001314">
    <property type="entry name" value="Peptidase_S1A"/>
</dbReference>
<accession>A0A8X6KJS2</accession>
<dbReference type="Proteomes" id="UP000887116">
    <property type="component" value="Unassembled WGS sequence"/>
</dbReference>
<reference evidence="3" key="1">
    <citation type="submission" date="2020-07" db="EMBL/GenBank/DDBJ databases">
        <title>Multicomponent nature underlies the extraordinary mechanical properties of spider dragline silk.</title>
        <authorList>
            <person name="Kono N."/>
            <person name="Nakamura H."/>
            <person name="Mori M."/>
            <person name="Yoshida Y."/>
            <person name="Ohtoshi R."/>
            <person name="Malay A.D."/>
            <person name="Moran D.A.P."/>
            <person name="Tomita M."/>
            <person name="Numata K."/>
            <person name="Arakawa K."/>
        </authorList>
    </citation>
    <scope>NUCLEOTIDE SEQUENCE</scope>
</reference>
<dbReference type="Gene3D" id="2.40.10.10">
    <property type="entry name" value="Trypsin-like serine proteases"/>
    <property type="match status" value="1"/>
</dbReference>
<dbReference type="PANTHER" id="PTHR24253:SF153">
    <property type="entry name" value="SERINE PROTEASE HEPSIN"/>
    <property type="match status" value="1"/>
</dbReference>
<dbReference type="PROSITE" id="PS50240">
    <property type="entry name" value="TRYPSIN_DOM"/>
    <property type="match status" value="1"/>
</dbReference>
<feature type="domain" description="Peptidase S1" evidence="2">
    <location>
        <begin position="20"/>
        <end position="285"/>
    </location>
</feature>
<evidence type="ECO:0000313" key="3">
    <source>
        <dbReference type="EMBL" id="GFQ75331.1"/>
    </source>
</evidence>
<dbReference type="InterPro" id="IPR043504">
    <property type="entry name" value="Peptidase_S1_PA_chymotrypsin"/>
</dbReference>
<dbReference type="GO" id="GO:0006508">
    <property type="term" value="P:proteolysis"/>
    <property type="evidence" value="ECO:0007669"/>
    <property type="project" value="InterPro"/>
</dbReference>